<dbReference type="Gene3D" id="3.50.50.60">
    <property type="entry name" value="FAD/NAD(P)-binding domain"/>
    <property type="match status" value="2"/>
</dbReference>
<proteinExistence type="predicted"/>
<evidence type="ECO:0000313" key="1">
    <source>
        <dbReference type="EMBL" id="PKV79642.1"/>
    </source>
</evidence>
<dbReference type="InterPro" id="IPR051209">
    <property type="entry name" value="FAD-bind_Monooxygenase_sf"/>
</dbReference>
<organism evidence="1 2">
    <name type="scientific">Nocardia fluminea</name>
    <dbReference type="NCBI Taxonomy" id="134984"/>
    <lineage>
        <taxon>Bacteria</taxon>
        <taxon>Bacillati</taxon>
        <taxon>Actinomycetota</taxon>
        <taxon>Actinomycetes</taxon>
        <taxon>Mycobacteriales</taxon>
        <taxon>Nocardiaceae</taxon>
        <taxon>Nocardia</taxon>
    </lineage>
</organism>
<sequence>MIDEGRPTDDDPGQTIPGPTRVVIIGAGFSGIGTAIRLRCAGIEDVVVLERAPEPGGEWRDSVHPDASCGRPSVLRSFWFTRDPAWSHRYTPGVDVRAYMRGVITRHGLDGRIRYGYNVNGLDFDEARGTWHVRVSTSSGEEESITARSVVVATVPFSNASRREIVGADDFRGHKIDGTRWDAGIDVTGLTVAVVGTGTNAVQMIPELVDRARHVTVFQSAPRWVLPHPQYGTAGWRRSLFEKLPLAEDLARSAHFWAYESIGYGLVRTTGLTTALEQVSKIQLRLQVKDRWARRQLAPDNRACRPRLLISNDFLPALDRDNCRLLTFPIIRLTEHGILTVDGVERRFDTIVFDAPGEAGVPFPVRGCGARLLQEEWVEGVYAYKSIHVSGYPNLHFTFGPNSGPYFYTALAYLEAQIDYIVESVRTLERWGLRYIDVRKSAQDRFNAVVQRHLARTTWNSGCVTWPVGEDGFNPAAFPGLARQFRSQMTQFALSDYHAVP</sequence>
<reference evidence="1 2" key="1">
    <citation type="submission" date="2017-12" db="EMBL/GenBank/DDBJ databases">
        <title>Sequencing the genomes of 1000 Actinobacteria strains.</title>
        <authorList>
            <person name="Klenk H.-P."/>
        </authorList>
    </citation>
    <scope>NUCLEOTIDE SEQUENCE [LARGE SCALE GENOMIC DNA]</scope>
    <source>
        <strain evidence="1 2">DSM 44489</strain>
    </source>
</reference>
<comment type="caution">
    <text evidence="1">The sequence shown here is derived from an EMBL/GenBank/DDBJ whole genome shotgun (WGS) entry which is preliminary data.</text>
</comment>
<dbReference type="InterPro" id="IPR036188">
    <property type="entry name" value="FAD/NAD-bd_sf"/>
</dbReference>
<dbReference type="OrthoDB" id="5168853at2"/>
<dbReference type="PANTHER" id="PTHR42877:SF4">
    <property type="entry name" value="FAD_NAD(P)-BINDING DOMAIN-CONTAINING PROTEIN-RELATED"/>
    <property type="match status" value="1"/>
</dbReference>
<keyword evidence="2" id="KW-1185">Reference proteome</keyword>
<name>A0A2N3VDC7_9NOCA</name>
<dbReference type="PANTHER" id="PTHR42877">
    <property type="entry name" value="L-ORNITHINE N(5)-MONOOXYGENASE-RELATED"/>
    <property type="match status" value="1"/>
</dbReference>
<dbReference type="AlphaFoldDB" id="A0A2N3VDC7"/>
<dbReference type="Proteomes" id="UP000233766">
    <property type="component" value="Unassembled WGS sequence"/>
</dbReference>
<evidence type="ECO:0000313" key="2">
    <source>
        <dbReference type="Proteomes" id="UP000233766"/>
    </source>
</evidence>
<accession>A0A2N3VDC7</accession>
<dbReference type="RefSeq" id="WP_084503717.1">
    <property type="nucleotide sequence ID" value="NZ_JBFAAM010000017.1"/>
</dbReference>
<gene>
    <name evidence="1" type="ORF">ATK86_4044</name>
</gene>
<dbReference type="EMBL" id="PJMW01000002">
    <property type="protein sequence ID" value="PKV79642.1"/>
    <property type="molecule type" value="Genomic_DNA"/>
</dbReference>
<protein>
    <submittedName>
        <fullName evidence="1">Cation diffusion facilitator CzcD-associated flavoprotein CzcO</fullName>
    </submittedName>
</protein>
<dbReference type="Pfam" id="PF13738">
    <property type="entry name" value="Pyr_redox_3"/>
    <property type="match status" value="1"/>
</dbReference>
<dbReference type="SUPFAM" id="SSF51905">
    <property type="entry name" value="FAD/NAD(P)-binding domain"/>
    <property type="match status" value="1"/>
</dbReference>